<reference evidence="1" key="2">
    <citation type="submission" date="2025-09" db="UniProtKB">
        <authorList>
            <consortium name="Ensembl"/>
        </authorList>
    </citation>
    <scope>IDENTIFICATION</scope>
</reference>
<accession>A0A8D0FIA0</accession>
<sequence>MLLQILGGVTPHTVHLEPKQEDTWHGLADFPRPVHRRIPNFKGSCQACCSIKELDVFNRAHEVKVDPDKPLEGVRLAALQVTHLCTPEEESGTAEQRSAAARGRHLPCLWQELYRS</sequence>
<dbReference type="GO" id="GO:0005737">
    <property type="term" value="C:cytoplasm"/>
    <property type="evidence" value="ECO:0007669"/>
    <property type="project" value="TreeGrafter"/>
</dbReference>
<keyword evidence="2" id="KW-1185">Reference proteome</keyword>
<proteinExistence type="predicted"/>
<evidence type="ECO:0000313" key="2">
    <source>
        <dbReference type="Proteomes" id="UP000694551"/>
    </source>
</evidence>
<name>A0A8D0FIA0_STROC</name>
<protein>
    <submittedName>
        <fullName evidence="1">Uncharacterized protein</fullName>
    </submittedName>
</protein>
<dbReference type="PANTHER" id="PTHR13017:SF0">
    <property type="entry name" value="METHENYLTETRAHYDROFOLATE SYNTHASE DOMAIN-CONTAINING PROTEIN"/>
    <property type="match status" value="1"/>
</dbReference>
<dbReference type="PANTHER" id="PTHR13017">
    <property type="entry name" value="5-FORMYLTETRAHYDROFOLATE CYCLO-LIGASE-RELATED"/>
    <property type="match status" value="1"/>
</dbReference>
<dbReference type="AlphaFoldDB" id="A0A8D0FIA0"/>
<dbReference type="Ensembl" id="ENSSOCT00000015591.1">
    <property type="protein sequence ID" value="ENSSOCP00000015203.1"/>
    <property type="gene ID" value="ENSSOCG00000011445.1"/>
</dbReference>
<dbReference type="Proteomes" id="UP000694551">
    <property type="component" value="Unplaced"/>
</dbReference>
<organism evidence="1 2">
    <name type="scientific">Strix occidentalis caurina</name>
    <name type="common">northern spotted owl</name>
    <dbReference type="NCBI Taxonomy" id="311401"/>
    <lineage>
        <taxon>Eukaryota</taxon>
        <taxon>Metazoa</taxon>
        <taxon>Chordata</taxon>
        <taxon>Craniata</taxon>
        <taxon>Vertebrata</taxon>
        <taxon>Euteleostomi</taxon>
        <taxon>Archelosauria</taxon>
        <taxon>Archosauria</taxon>
        <taxon>Dinosauria</taxon>
        <taxon>Saurischia</taxon>
        <taxon>Theropoda</taxon>
        <taxon>Coelurosauria</taxon>
        <taxon>Aves</taxon>
        <taxon>Neognathae</taxon>
        <taxon>Neoaves</taxon>
        <taxon>Telluraves</taxon>
        <taxon>Strigiformes</taxon>
        <taxon>Strigidae</taxon>
        <taxon>Strix</taxon>
    </lineage>
</organism>
<reference evidence="1" key="1">
    <citation type="submission" date="2025-08" db="UniProtKB">
        <authorList>
            <consortium name="Ensembl"/>
        </authorList>
    </citation>
    <scope>IDENTIFICATION</scope>
</reference>
<dbReference type="InterPro" id="IPR002698">
    <property type="entry name" value="FTHF_cligase"/>
</dbReference>
<evidence type="ECO:0000313" key="1">
    <source>
        <dbReference type="Ensembl" id="ENSSOCP00000015203.1"/>
    </source>
</evidence>